<organism evidence="2 3">
    <name type="scientific">Alicyclobacillus macrosporangiidus</name>
    <dbReference type="NCBI Taxonomy" id="392015"/>
    <lineage>
        <taxon>Bacteria</taxon>
        <taxon>Bacillati</taxon>
        <taxon>Bacillota</taxon>
        <taxon>Bacilli</taxon>
        <taxon>Bacillales</taxon>
        <taxon>Alicyclobacillaceae</taxon>
        <taxon>Alicyclobacillus</taxon>
    </lineage>
</organism>
<dbReference type="OrthoDB" id="9811352at2"/>
<sequence length="153" mass="17194">MPMRLGTPMPSLEGATEWWHTDGAAPKLEPGKVTLVHFWAVSCHICHETMNDVMAIKEKYEPEGLQVVALHMPRYEEDADAERVKKDVETYHITQPVGLDHLHKVANAFQNEYVPAFFVFGRDGNLAFRAAGDKGFQKVEPKIREALGLPPEA</sequence>
<dbReference type="GO" id="GO:0016491">
    <property type="term" value="F:oxidoreductase activity"/>
    <property type="evidence" value="ECO:0007669"/>
    <property type="project" value="InterPro"/>
</dbReference>
<protein>
    <submittedName>
        <fullName evidence="2">Thioredoxin-like</fullName>
    </submittedName>
</protein>
<dbReference type="InterPro" id="IPR013740">
    <property type="entry name" value="Redoxin"/>
</dbReference>
<dbReference type="AlphaFoldDB" id="A0A1I7FKS9"/>
<dbReference type="SUPFAM" id="SSF52833">
    <property type="entry name" value="Thioredoxin-like"/>
    <property type="match status" value="1"/>
</dbReference>
<feature type="domain" description="Thioredoxin" evidence="1">
    <location>
        <begin position="3"/>
        <end position="148"/>
    </location>
</feature>
<gene>
    <name evidence="2" type="ORF">SAMN05421543_101313</name>
</gene>
<dbReference type="RefSeq" id="WP_083430066.1">
    <property type="nucleotide sequence ID" value="NZ_FPBV01000001.1"/>
</dbReference>
<dbReference type="Pfam" id="PF08534">
    <property type="entry name" value="Redoxin"/>
    <property type="match status" value="1"/>
</dbReference>
<accession>A0A1I7FKS9</accession>
<dbReference type="PANTHER" id="PTHR42852">
    <property type="entry name" value="THIOL:DISULFIDE INTERCHANGE PROTEIN DSBE"/>
    <property type="match status" value="1"/>
</dbReference>
<dbReference type="eggNOG" id="COG0526">
    <property type="taxonomic scope" value="Bacteria"/>
</dbReference>
<dbReference type="InterPro" id="IPR050553">
    <property type="entry name" value="Thioredoxin_ResA/DsbE_sf"/>
</dbReference>
<dbReference type="InterPro" id="IPR036249">
    <property type="entry name" value="Thioredoxin-like_sf"/>
</dbReference>
<dbReference type="PANTHER" id="PTHR42852:SF12">
    <property type="entry name" value="THIOL-DISULFIDE OXIDOREDUCTASE YKUV"/>
    <property type="match status" value="1"/>
</dbReference>
<dbReference type="STRING" id="392015.SAMN05421543_101313"/>
<dbReference type="Proteomes" id="UP000183508">
    <property type="component" value="Unassembled WGS sequence"/>
</dbReference>
<dbReference type="Gene3D" id="3.40.30.10">
    <property type="entry name" value="Glutaredoxin"/>
    <property type="match status" value="1"/>
</dbReference>
<evidence type="ECO:0000259" key="1">
    <source>
        <dbReference type="PROSITE" id="PS51352"/>
    </source>
</evidence>
<evidence type="ECO:0000313" key="2">
    <source>
        <dbReference type="EMBL" id="SFU36755.1"/>
    </source>
</evidence>
<dbReference type="InterPro" id="IPR013766">
    <property type="entry name" value="Thioredoxin_domain"/>
</dbReference>
<dbReference type="CDD" id="cd02966">
    <property type="entry name" value="TlpA_like_family"/>
    <property type="match status" value="1"/>
</dbReference>
<evidence type="ECO:0000313" key="3">
    <source>
        <dbReference type="Proteomes" id="UP000183508"/>
    </source>
</evidence>
<name>A0A1I7FKS9_9BACL</name>
<proteinExistence type="predicted"/>
<dbReference type="PROSITE" id="PS51352">
    <property type="entry name" value="THIOREDOXIN_2"/>
    <property type="match status" value="1"/>
</dbReference>
<keyword evidence="3" id="KW-1185">Reference proteome</keyword>
<reference evidence="3" key="1">
    <citation type="submission" date="2016-10" db="EMBL/GenBank/DDBJ databases">
        <authorList>
            <person name="Varghese N."/>
        </authorList>
    </citation>
    <scope>NUCLEOTIDE SEQUENCE [LARGE SCALE GENOMIC DNA]</scope>
    <source>
        <strain evidence="3">DSM 17980</strain>
    </source>
</reference>
<dbReference type="EMBL" id="FPBV01000001">
    <property type="protein sequence ID" value="SFU36755.1"/>
    <property type="molecule type" value="Genomic_DNA"/>
</dbReference>